<keyword evidence="3" id="KW-1185">Reference proteome</keyword>
<organism evidence="2 3">
    <name type="scientific">Tanacetum coccineum</name>
    <dbReference type="NCBI Taxonomy" id="301880"/>
    <lineage>
        <taxon>Eukaryota</taxon>
        <taxon>Viridiplantae</taxon>
        <taxon>Streptophyta</taxon>
        <taxon>Embryophyta</taxon>
        <taxon>Tracheophyta</taxon>
        <taxon>Spermatophyta</taxon>
        <taxon>Magnoliopsida</taxon>
        <taxon>eudicotyledons</taxon>
        <taxon>Gunneridae</taxon>
        <taxon>Pentapetalae</taxon>
        <taxon>asterids</taxon>
        <taxon>campanulids</taxon>
        <taxon>Asterales</taxon>
        <taxon>Asteraceae</taxon>
        <taxon>Asteroideae</taxon>
        <taxon>Anthemideae</taxon>
        <taxon>Anthemidinae</taxon>
        <taxon>Tanacetum</taxon>
    </lineage>
</organism>
<feature type="region of interest" description="Disordered" evidence="1">
    <location>
        <begin position="623"/>
        <end position="674"/>
    </location>
</feature>
<reference evidence="2" key="2">
    <citation type="submission" date="2022-01" db="EMBL/GenBank/DDBJ databases">
        <authorList>
            <person name="Yamashiro T."/>
            <person name="Shiraishi A."/>
            <person name="Satake H."/>
            <person name="Nakayama K."/>
        </authorList>
    </citation>
    <scope>NUCLEOTIDE SEQUENCE</scope>
</reference>
<feature type="region of interest" description="Disordered" evidence="1">
    <location>
        <begin position="331"/>
        <end position="373"/>
    </location>
</feature>
<comment type="caution">
    <text evidence="2">The sequence shown here is derived from an EMBL/GenBank/DDBJ whole genome shotgun (WGS) entry which is preliminary data.</text>
</comment>
<dbReference type="Proteomes" id="UP001151760">
    <property type="component" value="Unassembled WGS sequence"/>
</dbReference>
<protein>
    <submittedName>
        <fullName evidence="2">Retrovirus-related pol polyprotein from transposon TNT 1-94</fullName>
    </submittedName>
</protein>
<dbReference type="PANTHER" id="PTHR33067:SF35">
    <property type="entry name" value="ASPARTIC PEPTIDASE DDI1-TYPE DOMAIN-CONTAINING PROTEIN"/>
    <property type="match status" value="1"/>
</dbReference>
<feature type="compositionally biased region" description="Low complexity" evidence="1">
    <location>
        <begin position="658"/>
        <end position="667"/>
    </location>
</feature>
<dbReference type="CDD" id="cd00303">
    <property type="entry name" value="retropepsin_like"/>
    <property type="match status" value="1"/>
</dbReference>
<proteinExistence type="predicted"/>
<evidence type="ECO:0000313" key="2">
    <source>
        <dbReference type="EMBL" id="GJS67382.1"/>
    </source>
</evidence>
<gene>
    <name evidence="2" type="ORF">Tco_0681946</name>
</gene>
<feature type="region of interest" description="Disordered" evidence="1">
    <location>
        <begin position="402"/>
        <end position="439"/>
    </location>
</feature>
<feature type="compositionally biased region" description="Basic and acidic residues" evidence="1">
    <location>
        <begin position="456"/>
        <end position="471"/>
    </location>
</feature>
<dbReference type="PANTHER" id="PTHR33067">
    <property type="entry name" value="RNA-DIRECTED DNA POLYMERASE-RELATED"/>
    <property type="match status" value="1"/>
</dbReference>
<evidence type="ECO:0000256" key="1">
    <source>
        <dbReference type="SAM" id="MobiDB-lite"/>
    </source>
</evidence>
<sequence>MSNALADLGASIIIMPYLLFKRLGLGSLKLIKMTIEMADRSMMSPKGIKENVLVKISNFVFPVDFVILDIMEDENVPIILGRPVLATAHAKIDVYGKKISLGVGNEQVRDFENYLSPKYESQDIILLLPSELAKDKEEFSMTLGDPDKRMSIGLEEFVDIDVMWDDLDPWILSNEKATNKFLKSGDRIHLHSLDNLQLSCKTGSLNMVDTANPKVLDYGYLGNSLEYGPRLDFAKVLDDETTLTFLLDLGYKGPLHKHPSMYVDHMHQPWRTLAAIINKCLSGKAASNDRLRESKIDIIWGMFYRENVDYLELIWEDFAFQIDYRQLKKGRSENMPYPSRGKGSQWKKTTDTSEADVEVSEESDSEPMRKQTSSRRVIKKKVIISTDDNIIPEPNIALEIMTKSVPEPARRRPSGIDFRDTSSVSKKKSHDLSQKLKGVQTLTPKEQLVADTMKALKESKKQQKTASERTGTKPGVLDEENVTSESPIINLEKIDDEETDDEFVHSEENVQDDDEDTDDEETDDELVHANEQVDVEKTKVVKDEIKKAKLPPKISSLFVSPGFDPLHVVIQRVYVLKKDVQELKEVDNTITLRTSLISEIPSAINAYLGSSLGDALQKEDPKKVLRKIDHDNEDPLTGPNQGKKTKKSRAKESESSKKSSTSKETSTGKLMRSS</sequence>
<accession>A0ABQ4XPT1</accession>
<dbReference type="EMBL" id="BQNB010009713">
    <property type="protein sequence ID" value="GJS67382.1"/>
    <property type="molecule type" value="Genomic_DNA"/>
</dbReference>
<dbReference type="Pfam" id="PF08284">
    <property type="entry name" value="RVP_2"/>
    <property type="match status" value="1"/>
</dbReference>
<name>A0ABQ4XPT1_9ASTR</name>
<reference evidence="2" key="1">
    <citation type="journal article" date="2022" name="Int. J. Mol. Sci.">
        <title>Draft Genome of Tanacetum Coccineum: Genomic Comparison of Closely Related Tanacetum-Family Plants.</title>
        <authorList>
            <person name="Yamashiro T."/>
            <person name="Shiraishi A."/>
            <person name="Nakayama K."/>
            <person name="Satake H."/>
        </authorList>
    </citation>
    <scope>NUCLEOTIDE SEQUENCE</scope>
</reference>
<feature type="compositionally biased region" description="Acidic residues" evidence="1">
    <location>
        <begin position="509"/>
        <end position="522"/>
    </location>
</feature>
<feature type="region of interest" description="Disordered" evidence="1">
    <location>
        <begin position="456"/>
        <end position="522"/>
    </location>
</feature>
<feature type="compositionally biased region" description="Acidic residues" evidence="1">
    <location>
        <begin position="353"/>
        <end position="365"/>
    </location>
</feature>
<evidence type="ECO:0000313" key="3">
    <source>
        <dbReference type="Proteomes" id="UP001151760"/>
    </source>
</evidence>
<dbReference type="InterPro" id="IPR021109">
    <property type="entry name" value="Peptidase_aspartic_dom_sf"/>
</dbReference>
<dbReference type="Gene3D" id="2.40.70.10">
    <property type="entry name" value="Acid Proteases"/>
    <property type="match status" value="1"/>
</dbReference>